<dbReference type="EMBL" id="LODT01000022">
    <property type="protein sequence ID" value="KYQ94425.1"/>
    <property type="molecule type" value="Genomic_DNA"/>
</dbReference>
<protein>
    <submittedName>
        <fullName evidence="1">Uncharacterized protein</fullName>
    </submittedName>
</protein>
<accession>A0A151ZKI9</accession>
<dbReference type="InParanoid" id="A0A151ZKI9"/>
<evidence type="ECO:0000313" key="2">
    <source>
        <dbReference type="Proteomes" id="UP000076078"/>
    </source>
</evidence>
<dbReference type="SUPFAM" id="SSF69304">
    <property type="entry name" value="Tricorn protease N-terminal domain"/>
    <property type="match status" value="1"/>
</dbReference>
<proteinExistence type="predicted"/>
<dbReference type="Proteomes" id="UP000076078">
    <property type="component" value="Unassembled WGS sequence"/>
</dbReference>
<comment type="caution">
    <text evidence="1">The sequence shown here is derived from an EMBL/GenBank/DDBJ whole genome shotgun (WGS) entry which is preliminary data.</text>
</comment>
<name>A0A151ZKI9_TIELA</name>
<reference evidence="1 2" key="1">
    <citation type="submission" date="2015-12" db="EMBL/GenBank/DDBJ databases">
        <title>Dictyostelia acquired genes for synthesis and detection of signals that induce cell-type specialization by lateral gene transfer from prokaryotes.</title>
        <authorList>
            <person name="Gloeckner G."/>
            <person name="Schaap P."/>
        </authorList>
    </citation>
    <scope>NUCLEOTIDE SEQUENCE [LARGE SCALE GENOMIC DNA]</scope>
    <source>
        <strain evidence="1 2">TK</strain>
    </source>
</reference>
<gene>
    <name evidence="1" type="ORF">DLAC_04721</name>
</gene>
<dbReference type="AlphaFoldDB" id="A0A151ZKI9"/>
<organism evidence="1 2">
    <name type="scientific">Tieghemostelium lacteum</name>
    <name type="common">Slime mold</name>
    <name type="synonym">Dictyostelium lacteum</name>
    <dbReference type="NCBI Taxonomy" id="361077"/>
    <lineage>
        <taxon>Eukaryota</taxon>
        <taxon>Amoebozoa</taxon>
        <taxon>Evosea</taxon>
        <taxon>Eumycetozoa</taxon>
        <taxon>Dictyostelia</taxon>
        <taxon>Dictyosteliales</taxon>
        <taxon>Raperosteliaceae</taxon>
        <taxon>Tieghemostelium</taxon>
    </lineage>
</organism>
<keyword evidence="2" id="KW-1185">Reference proteome</keyword>
<sequence length="315" mass="34974">MAFAVMVNCQGSNPPNYIWGVFSDSNFNQQLQLNITKYNLQTGENTVYPVAPEIGIPINFLSINGSNIKMIAADQVSMSILTLNVDSGEYTVEATMLNSGPIIYNDDGFGFDQATNTLYNTGYISTSNETLDNATLFQWNFETQVFSTIPIVGLDVKDDLTSTGIFNPQTSTYYANLLDEVTGEEVIYCYNVEDQQVSNFSLGIWSLQFSSLIITDNGTLFGITESDDESYAMIYEIDLTTNQANFFFHTENLMIDFSTPAITYGEYILLFTNEQYGDVDNVVTVIDTISRESKVYTIGNGVLPKNIGFLIATSN</sequence>
<evidence type="ECO:0000313" key="1">
    <source>
        <dbReference type="EMBL" id="KYQ94425.1"/>
    </source>
</evidence>